<dbReference type="Gene3D" id="3.80.10.10">
    <property type="entry name" value="Ribonuclease Inhibitor"/>
    <property type="match status" value="1"/>
</dbReference>
<dbReference type="SUPFAM" id="SSF52047">
    <property type="entry name" value="RNI-like"/>
    <property type="match status" value="1"/>
</dbReference>
<sequence>MNINVFPHEILSSILVQAAEANAREGVNFSFGLSQAPLPGQKAKLQRYVKAPLRPDVIRWNATDSLRHVCRLWHSWSLKYALDTLWIKKWRGGERWADLPLRHTQYRLYEMIDTHHPNAYVAKQPYDHLTKVGELLARYPAIASNIRRMWFHGFFGAGTDQSIFHVLRCCPNVTTVTLPWTALRHLGWQEWSWLLGDREGNPIRSLELLSEDLTRVQMTDPQNTIDLKPLDSTAVNLGRLRKLKITGETSFMPVKDNDLFAIARSATKLEEFYLSNMSSVTIDGVMAIVKASQSTLRVLEHAPRSNDGFWHPHPGSWSENEHICELLTSCPKLQTVSLSVPTICAKLFANENVKWEGDFQVRSLHICGHTDSHTHAAKADFRNLLVEARALAKSKARSTIPKELFIEIFFADFIFEPHLSIVHGDFQLAELSSGSTWPADYARAPSRKGPYGSSGLWEKKEEEGIFEQLDEAEFVVGLQHRYLTLDHHNLN</sequence>
<dbReference type="GeneID" id="54480980"/>
<evidence type="ECO:0000313" key="2">
    <source>
        <dbReference type="Proteomes" id="UP000799437"/>
    </source>
</evidence>
<name>A0A6A6VSR0_9PEZI</name>
<dbReference type="RefSeq" id="XP_033595704.1">
    <property type="nucleotide sequence ID" value="XM_033739926.1"/>
</dbReference>
<dbReference type="InterPro" id="IPR032675">
    <property type="entry name" value="LRR_dom_sf"/>
</dbReference>
<organism evidence="1 2">
    <name type="scientific">Pseudovirgaria hyperparasitica</name>
    <dbReference type="NCBI Taxonomy" id="470096"/>
    <lineage>
        <taxon>Eukaryota</taxon>
        <taxon>Fungi</taxon>
        <taxon>Dikarya</taxon>
        <taxon>Ascomycota</taxon>
        <taxon>Pezizomycotina</taxon>
        <taxon>Dothideomycetes</taxon>
        <taxon>Dothideomycetes incertae sedis</taxon>
        <taxon>Acrospermales</taxon>
        <taxon>Acrospermaceae</taxon>
        <taxon>Pseudovirgaria</taxon>
    </lineage>
</organism>
<proteinExistence type="predicted"/>
<reference evidence="1" key="1">
    <citation type="journal article" date="2020" name="Stud. Mycol.">
        <title>101 Dothideomycetes genomes: a test case for predicting lifestyles and emergence of pathogens.</title>
        <authorList>
            <person name="Haridas S."/>
            <person name="Albert R."/>
            <person name="Binder M."/>
            <person name="Bloem J."/>
            <person name="Labutti K."/>
            <person name="Salamov A."/>
            <person name="Andreopoulos B."/>
            <person name="Baker S."/>
            <person name="Barry K."/>
            <person name="Bills G."/>
            <person name="Bluhm B."/>
            <person name="Cannon C."/>
            <person name="Castanera R."/>
            <person name="Culley D."/>
            <person name="Daum C."/>
            <person name="Ezra D."/>
            <person name="Gonzalez J."/>
            <person name="Henrissat B."/>
            <person name="Kuo A."/>
            <person name="Liang C."/>
            <person name="Lipzen A."/>
            <person name="Lutzoni F."/>
            <person name="Magnuson J."/>
            <person name="Mondo S."/>
            <person name="Nolan M."/>
            <person name="Ohm R."/>
            <person name="Pangilinan J."/>
            <person name="Park H.-J."/>
            <person name="Ramirez L."/>
            <person name="Alfaro M."/>
            <person name="Sun H."/>
            <person name="Tritt A."/>
            <person name="Yoshinaga Y."/>
            <person name="Zwiers L.-H."/>
            <person name="Turgeon B."/>
            <person name="Goodwin S."/>
            <person name="Spatafora J."/>
            <person name="Crous P."/>
            <person name="Grigoriev I."/>
        </authorList>
    </citation>
    <scope>NUCLEOTIDE SEQUENCE</scope>
    <source>
        <strain evidence="1">CBS 121739</strain>
    </source>
</reference>
<dbReference type="AlphaFoldDB" id="A0A6A6VSR0"/>
<dbReference type="OrthoDB" id="5283561at2759"/>
<dbReference type="EMBL" id="ML996585">
    <property type="protein sequence ID" value="KAF2753253.1"/>
    <property type="molecule type" value="Genomic_DNA"/>
</dbReference>
<protein>
    <recommendedName>
        <fullName evidence="3">F-box domain-containing protein</fullName>
    </recommendedName>
</protein>
<accession>A0A6A6VSR0</accession>
<dbReference type="Proteomes" id="UP000799437">
    <property type="component" value="Unassembled WGS sequence"/>
</dbReference>
<keyword evidence="2" id="KW-1185">Reference proteome</keyword>
<evidence type="ECO:0008006" key="3">
    <source>
        <dbReference type="Google" id="ProtNLM"/>
    </source>
</evidence>
<gene>
    <name evidence="1" type="ORF">EJ05DRAFT_224500</name>
</gene>
<evidence type="ECO:0000313" key="1">
    <source>
        <dbReference type="EMBL" id="KAF2753253.1"/>
    </source>
</evidence>